<dbReference type="Ensembl" id="ENSCJAT00000090119.2">
    <property type="protein sequence ID" value="ENSCJAP00000078951.1"/>
    <property type="gene ID" value="ENSCJAG00000053858.2"/>
</dbReference>
<dbReference type="Proteomes" id="UP000008225">
    <property type="component" value="Chromosome 10"/>
</dbReference>
<dbReference type="PRINTS" id="PR02045">
    <property type="entry name" value="F138DOMAIN"/>
</dbReference>
<reference evidence="1" key="1">
    <citation type="submission" date="2009-03" db="EMBL/GenBank/DDBJ databases">
        <authorList>
            <person name="Warren W."/>
            <person name="Ye L."/>
            <person name="Minx P."/>
            <person name="Worley K."/>
            <person name="Gibbs R."/>
            <person name="Wilson R.K."/>
        </authorList>
    </citation>
    <scope>NUCLEOTIDE SEQUENCE [LARGE SCALE GENOMIC DNA]</scope>
</reference>
<keyword evidence="2" id="KW-1185">Reference proteome</keyword>
<proteinExistence type="predicted"/>
<evidence type="ECO:0000313" key="1">
    <source>
        <dbReference type="Ensembl" id="ENSCJAP00000078951.1"/>
    </source>
</evidence>
<reference evidence="1" key="3">
    <citation type="submission" date="2025-09" db="UniProtKB">
        <authorList>
            <consortium name="Ensembl"/>
        </authorList>
    </citation>
    <scope>IDENTIFICATION</scope>
</reference>
<organism evidence="1 2">
    <name type="scientific">Callithrix jacchus</name>
    <name type="common">White-tufted-ear marmoset</name>
    <name type="synonym">Simia Jacchus</name>
    <dbReference type="NCBI Taxonomy" id="9483"/>
    <lineage>
        <taxon>Eukaryota</taxon>
        <taxon>Metazoa</taxon>
        <taxon>Chordata</taxon>
        <taxon>Craniata</taxon>
        <taxon>Vertebrata</taxon>
        <taxon>Euteleostomi</taxon>
        <taxon>Mammalia</taxon>
        <taxon>Eutheria</taxon>
        <taxon>Euarchontoglires</taxon>
        <taxon>Primates</taxon>
        <taxon>Haplorrhini</taxon>
        <taxon>Platyrrhini</taxon>
        <taxon>Cebidae</taxon>
        <taxon>Callitrichinae</taxon>
        <taxon>Callithrix</taxon>
        <taxon>Callithrix</taxon>
    </lineage>
</organism>
<dbReference type="PANTHER" id="PTHR12138">
    <property type="entry name" value="PRIMATE-EXPANDED PROTEIN FAMILY"/>
    <property type="match status" value="1"/>
</dbReference>
<accession>A0A5F4WMV1</accession>
<dbReference type="AlphaFoldDB" id="A0A5F4WMV1"/>
<evidence type="ECO:0000313" key="2">
    <source>
        <dbReference type="Proteomes" id="UP000008225"/>
    </source>
</evidence>
<sequence>MRAEPALSWEMCEQCPACRLKCNGRISVHCNLHLPGSTSTSPVSASQVAWITDMNHHSQLMFLYFIETGFHHVSQAGCELPTSGDPPASACRSAGIQALLCLAPKPACDWSCAARDPWASAGVWLAQRPWLSFPAAVRIVWVERTSRVAGCMAARGTSAFPFDPTISLGAYSQLNSSKMRSGES</sequence>
<dbReference type="InParanoid" id="A0A5F4WMV1"/>
<dbReference type="PANTHER" id="PTHR12138:SF162">
    <property type="entry name" value="CHROMOSOME UNDETERMINED SCAFFOLD_275, WHOLE GENOME SHOTGUN SEQUENCE"/>
    <property type="match status" value="1"/>
</dbReference>
<reference evidence="1" key="2">
    <citation type="submission" date="2025-08" db="UniProtKB">
        <authorList>
            <consortium name="Ensembl"/>
        </authorList>
    </citation>
    <scope>IDENTIFICATION</scope>
</reference>
<name>A0A5F4WMV1_CALJA</name>
<protein>
    <submittedName>
        <fullName evidence="1">Uncharacterized protein</fullName>
    </submittedName>
</protein>
<dbReference type="GeneTree" id="ENSGT01150000286943"/>